<evidence type="ECO:0000313" key="2">
    <source>
        <dbReference type="Proteomes" id="UP000254765"/>
    </source>
</evidence>
<protein>
    <submittedName>
        <fullName evidence="1">Uncharacterized protein conserved in bacteria</fullName>
    </submittedName>
</protein>
<dbReference type="SUPFAM" id="SSF69279">
    <property type="entry name" value="Phage tail proteins"/>
    <property type="match status" value="2"/>
</dbReference>
<sequence length="183" mass="21069">MTAMTVIPLPSNPPLWYLGQGRDCRIWQEKSVPDIITTLLREQNIAFENRLSWDYRCWEYCVQYQESDFDFISPPEWSMKVSITTSCTITGNTRWCWLMHPSSTRCSVVLATFPCIDETASDVSELGIAHWRVSETMSASLYLTDDYDFRRPRANLLQARQNPAPDGQQEAVVFDWPGAVYPA</sequence>
<dbReference type="Gene3D" id="2.30.110.50">
    <property type="match status" value="1"/>
</dbReference>
<dbReference type="Gene3D" id="3.55.50.10">
    <property type="entry name" value="Baseplate protein-like domains"/>
    <property type="match status" value="1"/>
</dbReference>
<reference evidence="1 2" key="1">
    <citation type="submission" date="2018-06" db="EMBL/GenBank/DDBJ databases">
        <authorList>
            <consortium name="Pathogen Informatics"/>
            <person name="Doyle S."/>
        </authorList>
    </citation>
    <scope>NUCLEOTIDE SEQUENCE [LARGE SCALE GENOMIC DNA]</scope>
    <source>
        <strain evidence="1 2">NCTC10211</strain>
    </source>
</reference>
<gene>
    <name evidence="1" type="ORF">NCTC10211_05648</name>
</gene>
<evidence type="ECO:0000313" key="1">
    <source>
        <dbReference type="EMBL" id="SUI86247.1"/>
    </source>
</evidence>
<dbReference type="Gene3D" id="4.10.220.110">
    <property type="match status" value="1"/>
</dbReference>
<dbReference type="AlphaFoldDB" id="A0A380ARP8"/>
<accession>A0A380ARP8</accession>
<organism evidence="1 2">
    <name type="scientific">Serratia marcescens</name>
    <dbReference type="NCBI Taxonomy" id="615"/>
    <lineage>
        <taxon>Bacteria</taxon>
        <taxon>Pseudomonadati</taxon>
        <taxon>Pseudomonadota</taxon>
        <taxon>Gammaproteobacteria</taxon>
        <taxon>Enterobacterales</taxon>
        <taxon>Yersiniaceae</taxon>
        <taxon>Serratia</taxon>
    </lineage>
</organism>
<name>A0A380ARP8_SERMA</name>
<proteinExistence type="predicted"/>
<dbReference type="Proteomes" id="UP000254765">
    <property type="component" value="Unassembled WGS sequence"/>
</dbReference>
<dbReference type="EMBL" id="UGYK01000002">
    <property type="protein sequence ID" value="SUI86247.1"/>
    <property type="molecule type" value="Genomic_DNA"/>
</dbReference>
<dbReference type="Pfam" id="PF05954">
    <property type="entry name" value="Phage_GPD"/>
    <property type="match status" value="1"/>
</dbReference>